<gene>
    <name evidence="8" type="ORF">ACFOHJ_05880</name>
</gene>
<evidence type="ECO:0000256" key="6">
    <source>
        <dbReference type="ARBA" id="ARBA00023136"/>
    </source>
</evidence>
<feature type="transmembrane region" description="Helical" evidence="7">
    <location>
        <begin position="79"/>
        <end position="101"/>
    </location>
</feature>
<keyword evidence="5 7" id="KW-1133">Transmembrane helix</keyword>
<dbReference type="Pfam" id="PF02417">
    <property type="entry name" value="Chromate_transp"/>
    <property type="match status" value="1"/>
</dbReference>
<comment type="caution">
    <text evidence="8">The sequence shown here is derived from an EMBL/GenBank/DDBJ whole genome shotgun (WGS) entry which is preliminary data.</text>
</comment>
<dbReference type="RefSeq" id="WP_378219460.1">
    <property type="nucleotide sequence ID" value="NZ_JBHRTK010000006.1"/>
</dbReference>
<feature type="transmembrane region" description="Helical" evidence="7">
    <location>
        <begin position="139"/>
        <end position="156"/>
    </location>
</feature>
<evidence type="ECO:0000313" key="8">
    <source>
        <dbReference type="EMBL" id="MFC3205735.1"/>
    </source>
</evidence>
<feature type="transmembrane region" description="Helical" evidence="7">
    <location>
        <begin position="161"/>
        <end position="178"/>
    </location>
</feature>
<name>A0ABV7K8E5_9HYPH</name>
<dbReference type="EMBL" id="JBHRTK010000006">
    <property type="protein sequence ID" value="MFC3205735.1"/>
    <property type="molecule type" value="Genomic_DNA"/>
</dbReference>
<feature type="transmembrane region" description="Helical" evidence="7">
    <location>
        <begin position="51"/>
        <end position="73"/>
    </location>
</feature>
<evidence type="ECO:0000256" key="5">
    <source>
        <dbReference type="ARBA" id="ARBA00022989"/>
    </source>
</evidence>
<protein>
    <submittedName>
        <fullName evidence="8">Chromate transporter</fullName>
    </submittedName>
</protein>
<keyword evidence="3" id="KW-1003">Cell membrane</keyword>
<comment type="similarity">
    <text evidence="2">Belongs to the chromate ion transporter (CHR) (TC 2.A.51) family.</text>
</comment>
<sequence length="179" mass="18701">MKDDNLLLSMCLVFAPLSLMAIGGGSSILGQLQYSVVDSQQWLTNKAFMDMFAISRVAPGPGTLIVTLIGWHLAGWLGAVLSTIAIFAPSSLLVVAIAYVWHRHPDAAWQKALIYGLAPLAAGLVLSSVHALLQQARGGWIAWCVAILVAGAAQTVRLGPLALMGLGAILFCALLAVAG</sequence>
<evidence type="ECO:0000256" key="2">
    <source>
        <dbReference type="ARBA" id="ARBA00005262"/>
    </source>
</evidence>
<dbReference type="PANTHER" id="PTHR43663">
    <property type="entry name" value="CHROMATE TRANSPORT PROTEIN-RELATED"/>
    <property type="match status" value="1"/>
</dbReference>
<dbReference type="PANTHER" id="PTHR43663:SF1">
    <property type="entry name" value="CHROMATE TRANSPORTER"/>
    <property type="match status" value="1"/>
</dbReference>
<evidence type="ECO:0000313" key="9">
    <source>
        <dbReference type="Proteomes" id="UP001595583"/>
    </source>
</evidence>
<keyword evidence="4 7" id="KW-0812">Transmembrane</keyword>
<dbReference type="InterPro" id="IPR003370">
    <property type="entry name" value="Chromate_transpt"/>
</dbReference>
<keyword evidence="9" id="KW-1185">Reference proteome</keyword>
<evidence type="ECO:0000256" key="3">
    <source>
        <dbReference type="ARBA" id="ARBA00022475"/>
    </source>
</evidence>
<dbReference type="Proteomes" id="UP001595583">
    <property type="component" value="Unassembled WGS sequence"/>
</dbReference>
<keyword evidence="6 7" id="KW-0472">Membrane</keyword>
<organism evidence="8 9">
    <name type="scientific">Aquamicrobium soli</name>
    <dbReference type="NCBI Taxonomy" id="1811518"/>
    <lineage>
        <taxon>Bacteria</taxon>
        <taxon>Pseudomonadati</taxon>
        <taxon>Pseudomonadota</taxon>
        <taxon>Alphaproteobacteria</taxon>
        <taxon>Hyphomicrobiales</taxon>
        <taxon>Phyllobacteriaceae</taxon>
        <taxon>Aquamicrobium</taxon>
    </lineage>
</organism>
<proteinExistence type="inferred from homology"/>
<accession>A0ABV7K8E5</accession>
<evidence type="ECO:0000256" key="4">
    <source>
        <dbReference type="ARBA" id="ARBA00022692"/>
    </source>
</evidence>
<evidence type="ECO:0000256" key="1">
    <source>
        <dbReference type="ARBA" id="ARBA00004651"/>
    </source>
</evidence>
<comment type="subcellular location">
    <subcellularLocation>
        <location evidence="1">Cell membrane</location>
        <topology evidence="1">Multi-pass membrane protein</topology>
    </subcellularLocation>
</comment>
<reference evidence="9" key="1">
    <citation type="journal article" date="2019" name="Int. J. Syst. Evol. Microbiol.">
        <title>The Global Catalogue of Microorganisms (GCM) 10K type strain sequencing project: providing services to taxonomists for standard genome sequencing and annotation.</title>
        <authorList>
            <consortium name="The Broad Institute Genomics Platform"/>
            <consortium name="The Broad Institute Genome Sequencing Center for Infectious Disease"/>
            <person name="Wu L."/>
            <person name="Ma J."/>
        </authorList>
    </citation>
    <scope>NUCLEOTIDE SEQUENCE [LARGE SCALE GENOMIC DNA]</scope>
    <source>
        <strain evidence="9">KCTC 52165</strain>
    </source>
</reference>
<evidence type="ECO:0000256" key="7">
    <source>
        <dbReference type="SAM" id="Phobius"/>
    </source>
</evidence>
<feature type="transmembrane region" description="Helical" evidence="7">
    <location>
        <begin position="6"/>
        <end position="30"/>
    </location>
</feature>
<dbReference type="InterPro" id="IPR052518">
    <property type="entry name" value="CHR_Transporter"/>
</dbReference>
<feature type="transmembrane region" description="Helical" evidence="7">
    <location>
        <begin position="113"/>
        <end position="133"/>
    </location>
</feature>